<proteinExistence type="predicted"/>
<accession>V8QNP3</accession>
<keyword evidence="2" id="KW-1185">Reference proteome</keyword>
<dbReference type="Proteomes" id="UP000018733">
    <property type="component" value="Unassembled WGS sequence"/>
</dbReference>
<reference evidence="1 2" key="1">
    <citation type="journal article" date="2014" name="Genome Announc.">
        <title>Draft Genome Sequence of Advenella kashmirensis Strain W13003, a Polycyclic Aromatic Hydrocarbon-Degrading Bacterium.</title>
        <authorList>
            <person name="Wang X."/>
            <person name="Jin D."/>
            <person name="Zhou L."/>
            <person name="Wu L."/>
            <person name="An W."/>
            <person name="Zhao L."/>
        </authorList>
    </citation>
    <scope>NUCLEOTIDE SEQUENCE [LARGE SCALE GENOMIC DNA]</scope>
    <source>
        <strain evidence="1 2">W13003</strain>
    </source>
</reference>
<name>V8QNP3_9BURK</name>
<sequence>MIDSNDPIERIEAKLDLILAMLLDDEDTEVQLPEDFSLDASPFGTDRDIPML</sequence>
<protein>
    <submittedName>
        <fullName evidence="1">Uncharacterized protein</fullName>
    </submittedName>
</protein>
<dbReference type="STRING" id="1424334.W822_20060"/>
<comment type="caution">
    <text evidence="1">The sequence shown here is derived from an EMBL/GenBank/DDBJ whole genome shotgun (WGS) entry which is preliminary data.</text>
</comment>
<evidence type="ECO:0000313" key="1">
    <source>
        <dbReference type="EMBL" id="ETF00940.1"/>
    </source>
</evidence>
<dbReference type="PATRIC" id="fig|1424334.3.peg.4023"/>
<dbReference type="AlphaFoldDB" id="V8QNP3"/>
<organism evidence="1 2">
    <name type="scientific">Advenella kashmirensis W13003</name>
    <dbReference type="NCBI Taxonomy" id="1424334"/>
    <lineage>
        <taxon>Bacteria</taxon>
        <taxon>Pseudomonadati</taxon>
        <taxon>Pseudomonadota</taxon>
        <taxon>Betaproteobacteria</taxon>
        <taxon>Burkholderiales</taxon>
        <taxon>Alcaligenaceae</taxon>
    </lineage>
</organism>
<dbReference type="RefSeq" id="WP_024006939.1">
    <property type="nucleotide sequence ID" value="NZ_KI650982.1"/>
</dbReference>
<evidence type="ECO:0000313" key="2">
    <source>
        <dbReference type="Proteomes" id="UP000018733"/>
    </source>
</evidence>
<dbReference type="EMBL" id="AYXT01000013">
    <property type="protein sequence ID" value="ETF00940.1"/>
    <property type="molecule type" value="Genomic_DNA"/>
</dbReference>
<dbReference type="HOGENOM" id="CLU_3075916_0_0_4"/>
<gene>
    <name evidence="1" type="ORF">W822_20060</name>
</gene>